<proteinExistence type="predicted"/>
<protein>
    <submittedName>
        <fullName evidence="2">Uncharacterized protein</fullName>
    </submittedName>
</protein>
<evidence type="ECO:0000313" key="3">
    <source>
        <dbReference type="Proteomes" id="UP000320055"/>
    </source>
</evidence>
<reference evidence="2 3" key="1">
    <citation type="submission" date="2019-01" db="EMBL/GenBank/DDBJ databases">
        <authorList>
            <person name="Brito A."/>
        </authorList>
    </citation>
    <scope>NUCLEOTIDE SEQUENCE [LARGE SCALE GENOMIC DNA]</scope>
    <source>
        <strain evidence="2">1</strain>
    </source>
</reference>
<dbReference type="AlphaFoldDB" id="A0A563W561"/>
<evidence type="ECO:0000256" key="1">
    <source>
        <dbReference type="SAM" id="SignalP"/>
    </source>
</evidence>
<keyword evidence="3" id="KW-1185">Reference proteome</keyword>
<organism evidence="2 3">
    <name type="scientific">Hyella patelloides LEGE 07179</name>
    <dbReference type="NCBI Taxonomy" id="945734"/>
    <lineage>
        <taxon>Bacteria</taxon>
        <taxon>Bacillati</taxon>
        <taxon>Cyanobacteriota</taxon>
        <taxon>Cyanophyceae</taxon>
        <taxon>Pleurocapsales</taxon>
        <taxon>Hyellaceae</taxon>
        <taxon>Hyella</taxon>
    </lineage>
</organism>
<gene>
    <name evidence="2" type="ORF">H1P_850030</name>
</gene>
<dbReference type="EMBL" id="CAACVJ010000693">
    <property type="protein sequence ID" value="VEP18673.1"/>
    <property type="molecule type" value="Genomic_DNA"/>
</dbReference>
<feature type="chain" id="PRO_5021870177" evidence="1">
    <location>
        <begin position="22"/>
        <end position="309"/>
    </location>
</feature>
<keyword evidence="1" id="KW-0732">Signal</keyword>
<sequence>MKIRLLLSSLTVFLAAGVAFGQETDYRLVVRPNSRVSQIPLGFVCEDVPLDDLRAKKMKVIASEGGQVTFWGNKDRVRTTLNGELILPYFRVNTRGITYLAQIGSPKEGCSFKIHTPDKRQYFTSVVDNMAVYKGMIAYQHQNWILVNESKKKLIENSFNSDRTFPEEGISTTFIEGKNIKRESRGVCSRLYLPGTRWGSGQVYWAIRDPRRAGFSIKGEHDDSGFVNALRCPKGNGQTEYQVDGVYKRRLPLVALKVPDHCTATPIRTGRSKHAWNCCCNAAATLLGGRCKYIPTIPLDTWANQGRQC</sequence>
<accession>A0A563W561</accession>
<name>A0A563W561_9CYAN</name>
<evidence type="ECO:0000313" key="2">
    <source>
        <dbReference type="EMBL" id="VEP18673.1"/>
    </source>
</evidence>
<dbReference type="RefSeq" id="WP_144868113.1">
    <property type="nucleotide sequence ID" value="NZ_LR213843.1"/>
</dbReference>
<dbReference type="Proteomes" id="UP000320055">
    <property type="component" value="Unassembled WGS sequence"/>
</dbReference>
<feature type="signal peptide" evidence="1">
    <location>
        <begin position="1"/>
        <end position="21"/>
    </location>
</feature>